<evidence type="ECO:0000256" key="1">
    <source>
        <dbReference type="SAM" id="SignalP"/>
    </source>
</evidence>
<accession>A0A5C3EFY4</accession>
<feature type="signal peptide" evidence="1">
    <location>
        <begin position="1"/>
        <end position="22"/>
    </location>
</feature>
<dbReference type="AlphaFoldDB" id="A0A5C3EFY4"/>
<dbReference type="EMBL" id="OOIN01000025">
    <property type="protein sequence ID" value="SPO28965.1"/>
    <property type="molecule type" value="Genomic_DNA"/>
</dbReference>
<organism evidence="2 3">
    <name type="scientific">Ustilago trichophora</name>
    <dbReference type="NCBI Taxonomy" id="86804"/>
    <lineage>
        <taxon>Eukaryota</taxon>
        <taxon>Fungi</taxon>
        <taxon>Dikarya</taxon>
        <taxon>Basidiomycota</taxon>
        <taxon>Ustilaginomycotina</taxon>
        <taxon>Ustilaginomycetes</taxon>
        <taxon>Ustilaginales</taxon>
        <taxon>Ustilaginaceae</taxon>
        <taxon>Ustilago</taxon>
    </lineage>
</organism>
<evidence type="ECO:0000313" key="3">
    <source>
        <dbReference type="Proteomes" id="UP000324022"/>
    </source>
</evidence>
<gene>
    <name evidence="2" type="ORF">UTRI_04987_B</name>
</gene>
<protein>
    <recommendedName>
        <fullName evidence="4">Mig1 protein</fullName>
    </recommendedName>
</protein>
<feature type="chain" id="PRO_5022947447" description="Mig1 protein" evidence="1">
    <location>
        <begin position="23"/>
        <end position="148"/>
    </location>
</feature>
<sequence length="148" mass="16489">MISACVLLPAFILALFARMISAIPPPLPSNRQFWENYCSASSNIDQDVRYICFQTTSGGDPQITYSKLDDVNLATAALDPKHPDLTQFVYILGSPKDDFTFSMPGYTVDVQATQAEGCVLYRINKLDSLNPADNFFRRHCRGDPPVSF</sequence>
<proteinExistence type="predicted"/>
<keyword evidence="1" id="KW-0732">Signal</keyword>
<reference evidence="2 3" key="1">
    <citation type="submission" date="2018-03" db="EMBL/GenBank/DDBJ databases">
        <authorList>
            <person name="Guldener U."/>
        </authorList>
    </citation>
    <scope>NUCLEOTIDE SEQUENCE [LARGE SCALE GENOMIC DNA]</scope>
    <source>
        <strain evidence="2 3">NBRC100155</strain>
    </source>
</reference>
<name>A0A5C3EFY4_9BASI</name>
<dbReference type="Proteomes" id="UP000324022">
    <property type="component" value="Unassembled WGS sequence"/>
</dbReference>
<evidence type="ECO:0000313" key="2">
    <source>
        <dbReference type="EMBL" id="SPO28965.1"/>
    </source>
</evidence>
<keyword evidence="3" id="KW-1185">Reference proteome</keyword>
<evidence type="ECO:0008006" key="4">
    <source>
        <dbReference type="Google" id="ProtNLM"/>
    </source>
</evidence>